<protein>
    <recommendedName>
        <fullName evidence="3">alpha-L-fucosidase</fullName>
        <ecNumber evidence="3">3.2.1.51</ecNumber>
    </recommendedName>
</protein>
<feature type="chain" id="PRO_5045804848" description="alpha-L-fucosidase" evidence="7">
    <location>
        <begin position="26"/>
        <end position="498"/>
    </location>
</feature>
<evidence type="ECO:0000313" key="11">
    <source>
        <dbReference type="Proteomes" id="UP001290861"/>
    </source>
</evidence>
<keyword evidence="5" id="KW-0378">Hydrolase</keyword>
<dbReference type="PRINTS" id="PR00741">
    <property type="entry name" value="GLHYDRLASE29"/>
</dbReference>
<evidence type="ECO:0000256" key="4">
    <source>
        <dbReference type="ARBA" id="ARBA00022729"/>
    </source>
</evidence>
<dbReference type="RefSeq" id="WP_322607360.1">
    <property type="nucleotide sequence ID" value="NZ_JARVCO010000002.1"/>
</dbReference>
<dbReference type="SUPFAM" id="SSF51445">
    <property type="entry name" value="(Trans)glycosidases"/>
    <property type="match status" value="1"/>
</dbReference>
<dbReference type="InterPro" id="IPR016286">
    <property type="entry name" value="FUC_metazoa-typ"/>
</dbReference>
<gene>
    <name evidence="10" type="ORF">P9H32_02890</name>
</gene>
<dbReference type="Proteomes" id="UP001290861">
    <property type="component" value="Unassembled WGS sequence"/>
</dbReference>
<comment type="caution">
    <text evidence="10">The sequence shown here is derived from an EMBL/GenBank/DDBJ whole genome shotgun (WGS) entry which is preliminary data.</text>
</comment>
<dbReference type="Gene3D" id="2.60.40.1180">
    <property type="entry name" value="Golgi alpha-mannosidase II"/>
    <property type="match status" value="1"/>
</dbReference>
<dbReference type="Pfam" id="PF16757">
    <property type="entry name" value="Fucosidase_C"/>
    <property type="match status" value="1"/>
</dbReference>
<evidence type="ECO:0000259" key="9">
    <source>
        <dbReference type="Pfam" id="PF16757"/>
    </source>
</evidence>
<dbReference type="InterPro" id="IPR013780">
    <property type="entry name" value="Glyco_hydro_b"/>
</dbReference>
<dbReference type="InterPro" id="IPR000933">
    <property type="entry name" value="Glyco_hydro_29"/>
</dbReference>
<feature type="domain" description="Glycoside hydrolase family 29 N-terminal" evidence="8">
    <location>
        <begin position="22"/>
        <end position="388"/>
    </location>
</feature>
<name>A0ABU5MTL2_9BACT</name>
<comment type="function">
    <text evidence="1">Alpha-L-fucosidase is responsible for hydrolyzing the alpha-1,6-linked fucose joined to the reducing-end N-acetylglucosamine of the carbohydrate moieties of glycoproteins.</text>
</comment>
<dbReference type="PIRSF" id="PIRSF001092">
    <property type="entry name" value="Alpha-L-fucosidase"/>
    <property type="match status" value="1"/>
</dbReference>
<evidence type="ECO:0000256" key="7">
    <source>
        <dbReference type="SAM" id="SignalP"/>
    </source>
</evidence>
<dbReference type="EMBL" id="JARVCO010000002">
    <property type="protein sequence ID" value="MDZ8117559.1"/>
    <property type="molecule type" value="Genomic_DNA"/>
</dbReference>
<evidence type="ECO:0000256" key="5">
    <source>
        <dbReference type="ARBA" id="ARBA00022801"/>
    </source>
</evidence>
<dbReference type="InterPro" id="IPR031919">
    <property type="entry name" value="Fucosidase_C"/>
</dbReference>
<keyword evidence="4 7" id="KW-0732">Signal</keyword>
<evidence type="ECO:0000256" key="3">
    <source>
        <dbReference type="ARBA" id="ARBA00012662"/>
    </source>
</evidence>
<proteinExistence type="inferred from homology"/>
<dbReference type="SMART" id="SM00812">
    <property type="entry name" value="Alpha_L_fucos"/>
    <property type="match status" value="1"/>
</dbReference>
<accession>A0ABU5MTL2</accession>
<evidence type="ECO:0000256" key="6">
    <source>
        <dbReference type="ARBA" id="ARBA00023295"/>
    </source>
</evidence>
<evidence type="ECO:0000313" key="10">
    <source>
        <dbReference type="EMBL" id="MDZ8117559.1"/>
    </source>
</evidence>
<evidence type="ECO:0000259" key="8">
    <source>
        <dbReference type="Pfam" id="PF01120"/>
    </source>
</evidence>
<comment type="similarity">
    <text evidence="2">Belongs to the glycosyl hydrolase 29 family.</text>
</comment>
<feature type="signal peptide" evidence="7">
    <location>
        <begin position="1"/>
        <end position="25"/>
    </location>
</feature>
<evidence type="ECO:0000256" key="2">
    <source>
        <dbReference type="ARBA" id="ARBA00007951"/>
    </source>
</evidence>
<reference evidence="10 11" key="1">
    <citation type="journal article" date="2024" name="Appl. Environ. Microbiol.">
        <title>Pontiella agarivorans sp. nov., a novel marine anaerobic bacterium capable of degrading macroalgal polysaccharides and fixing nitrogen.</title>
        <authorList>
            <person name="Liu N."/>
            <person name="Kivenson V."/>
            <person name="Peng X."/>
            <person name="Cui Z."/>
            <person name="Lankiewicz T.S."/>
            <person name="Gosselin K.M."/>
            <person name="English C.J."/>
            <person name="Blair E.M."/>
            <person name="O'Malley M.A."/>
            <person name="Valentine D.L."/>
        </authorList>
    </citation>
    <scope>NUCLEOTIDE SEQUENCE [LARGE SCALE GENOMIC DNA]</scope>
    <source>
        <strain evidence="10 11">NLcol2</strain>
    </source>
</reference>
<dbReference type="PANTHER" id="PTHR10030">
    <property type="entry name" value="ALPHA-L-FUCOSIDASE"/>
    <property type="match status" value="1"/>
</dbReference>
<dbReference type="EC" id="3.2.1.51" evidence="3"/>
<dbReference type="PANTHER" id="PTHR10030:SF37">
    <property type="entry name" value="ALPHA-L-FUCOSIDASE-RELATED"/>
    <property type="match status" value="1"/>
</dbReference>
<keyword evidence="6" id="KW-0326">Glycosidase</keyword>
<keyword evidence="11" id="KW-1185">Reference proteome</keyword>
<dbReference type="Pfam" id="PF01120">
    <property type="entry name" value="Alpha_L_fucos"/>
    <property type="match status" value="1"/>
</dbReference>
<sequence length="498" mass="56825">MKRRITAVMLVAVSALQVSALQVTAEITYEATFESLDRHQTPEWFKDAKFGIYTHWTPTTVGNEIAGVGWYPFYMYADVTINRHPPMMGHPSETNEGPHWAYTEHVKRFGEPKDFGWKDLLKTFQPKSFDAAEWADLFQEAGARFAGPVAIHHDGYAMWDSEVTRWNAKTQAGFDPSKDLEREIRKRGMKFIASFHHSHTWRYFVPSYRHDGTDPAYVDLYNEPHSYGDPLSPRFKKWWRGLLDEYIEKYDPDMIWMDMGTRDIPNDLMYPFLSDYYNHGEKSGKEVATTVKSYSPYLPGAIVDYEKGRVKDLEPKPWLTDDTVAPGWFHSSRPGVKTANDVIDILADIVSKNGCLLLNVGPTSDGVIPESEKKILRTVGAWLKVNGEAIYNTRPWHTAGEGPTVIEQSGGFLKKLHYTAEDVRYTCSKDGKIVYAIVLDRPDRQLLLKSVSLEDSISTVSLLGSSENIEWEQTAKGLRIEVPQSLHEAHAYVFELKQ</sequence>
<feature type="domain" description="Alpha-L-fucosidase C-terminal" evidence="9">
    <location>
        <begin position="420"/>
        <end position="496"/>
    </location>
</feature>
<organism evidence="10 11">
    <name type="scientific">Pontiella agarivorans</name>
    <dbReference type="NCBI Taxonomy" id="3038953"/>
    <lineage>
        <taxon>Bacteria</taxon>
        <taxon>Pseudomonadati</taxon>
        <taxon>Kiritimatiellota</taxon>
        <taxon>Kiritimatiellia</taxon>
        <taxon>Kiritimatiellales</taxon>
        <taxon>Pontiellaceae</taxon>
        <taxon>Pontiella</taxon>
    </lineage>
</organism>
<dbReference type="InterPro" id="IPR017853">
    <property type="entry name" value="GH"/>
</dbReference>
<dbReference type="InterPro" id="IPR057739">
    <property type="entry name" value="Glyco_hydro_29_N"/>
</dbReference>
<evidence type="ECO:0000256" key="1">
    <source>
        <dbReference type="ARBA" id="ARBA00004071"/>
    </source>
</evidence>
<dbReference type="Gene3D" id="3.20.20.80">
    <property type="entry name" value="Glycosidases"/>
    <property type="match status" value="1"/>
</dbReference>